<comment type="caution">
    <text evidence="2">The sequence shown here is derived from an EMBL/GenBank/DDBJ whole genome shotgun (WGS) entry which is preliminary data.</text>
</comment>
<keyword evidence="4" id="KW-1185">Reference proteome</keyword>
<evidence type="ECO:0000313" key="2">
    <source>
        <dbReference type="EMBL" id="MCZ3366069.1"/>
    </source>
</evidence>
<dbReference type="GO" id="GO:0016740">
    <property type="term" value="F:transferase activity"/>
    <property type="evidence" value="ECO:0007669"/>
    <property type="project" value="UniProtKB-KW"/>
</dbReference>
<evidence type="ECO:0000313" key="3">
    <source>
        <dbReference type="EMBL" id="MCZ3371703.1"/>
    </source>
</evidence>
<proteinExistence type="predicted"/>
<dbReference type="RefSeq" id="WP_048082078.1">
    <property type="nucleotide sequence ID" value="NZ_JAPVER010000020.1"/>
</dbReference>
<keyword evidence="2" id="KW-0808">Transferase</keyword>
<evidence type="ECO:0000313" key="4">
    <source>
        <dbReference type="Proteomes" id="UP001068021"/>
    </source>
</evidence>
<reference evidence="2" key="1">
    <citation type="submission" date="2022-12" db="EMBL/GenBank/DDBJ databases">
        <title>Reclassification of two methanogenic archaea species isolated from the Kolyma lowland permafrost.</title>
        <authorList>
            <person name="Trubitsyn V.E."/>
            <person name="Rivkina E.M."/>
            <person name="Shcherbakova V.A."/>
        </authorList>
    </citation>
    <scope>NUCLEOTIDE SEQUENCE</scope>
    <source>
        <strain evidence="2">M2</strain>
        <strain evidence="3">MK4</strain>
    </source>
</reference>
<dbReference type="AlphaFoldDB" id="A0A9E4ZZG9"/>
<dbReference type="EMBL" id="JAPVER010000020">
    <property type="protein sequence ID" value="MCZ3366069.1"/>
    <property type="molecule type" value="Genomic_DNA"/>
</dbReference>
<protein>
    <submittedName>
        <fullName evidence="2">Polysaccharide pyruvyl transferase family protein</fullName>
    </submittedName>
</protein>
<dbReference type="InterPro" id="IPR007345">
    <property type="entry name" value="Polysacch_pyruvyl_Trfase"/>
</dbReference>
<gene>
    <name evidence="3" type="ORF">O3H35_03565</name>
    <name evidence="2" type="ORF">O3H54_09280</name>
</gene>
<evidence type="ECO:0000259" key="1">
    <source>
        <dbReference type="Pfam" id="PF04230"/>
    </source>
</evidence>
<feature type="domain" description="Polysaccharide pyruvyl transferase" evidence="1">
    <location>
        <begin position="53"/>
        <end position="333"/>
    </location>
</feature>
<organism evidence="2 4">
    <name type="scientific">Methanobacterium veterum</name>
    <dbReference type="NCBI Taxonomy" id="408577"/>
    <lineage>
        <taxon>Archaea</taxon>
        <taxon>Methanobacteriati</taxon>
        <taxon>Methanobacteriota</taxon>
        <taxon>Methanomada group</taxon>
        <taxon>Methanobacteria</taxon>
        <taxon>Methanobacteriales</taxon>
        <taxon>Methanobacteriaceae</taxon>
        <taxon>Methanobacterium</taxon>
    </lineage>
</organism>
<dbReference type="EMBL" id="JAPVES010000025">
    <property type="protein sequence ID" value="MCZ3371703.1"/>
    <property type="molecule type" value="Genomic_DNA"/>
</dbReference>
<accession>A0A9E4ZZG9</accession>
<dbReference type="PANTHER" id="PTHR36836:SF1">
    <property type="entry name" value="COLANIC ACID BIOSYNTHESIS PROTEIN WCAK"/>
    <property type="match status" value="1"/>
</dbReference>
<dbReference type="Pfam" id="PF04230">
    <property type="entry name" value="PS_pyruv_trans"/>
    <property type="match status" value="1"/>
</dbReference>
<dbReference type="PANTHER" id="PTHR36836">
    <property type="entry name" value="COLANIC ACID BIOSYNTHESIS PROTEIN WCAK"/>
    <property type="match status" value="1"/>
</dbReference>
<sequence length="410" mass="47258">MKKNLKVLLLGYNGANNTGSEARLLAIIEDIRVILGNKALITVPTLNKENLERYLKEDKFLKVAPISSIFFFDIRKLVKEHDVLLLIEGSCYMDTWTSALLWAFLWATKCAKDFKKPSIAYAVDVGHLSSFNRWLVKREASKTDLILTRTESAAHELQKIGVKAPIRTTADCAFTFKTEKEDDEILKEIWPELDSGVVGLAPIDFYLWPVVMRPWGKKENLYKWPYYYSRSKSRVDGSEQLALKWAEEADRIIEKYGKRVALICMEELDEPLAVCIKNKMKKPEMVKIFSSRKYNASTMTNILRSLELLVTSRYHAGVLSLEAQVPQIAIGHDTRLRGFYKELGLENYLLDYMSSEIWYKLKEKVNELLENPKTQQGLLKDGFIQHIGRAHKNPEILKGFLQERGWKVKT</sequence>
<dbReference type="Proteomes" id="UP001068021">
    <property type="component" value="Unassembled WGS sequence"/>
</dbReference>
<name>A0A9E4ZZG9_9EURY</name>
<dbReference type="Proteomes" id="UP001074446">
    <property type="component" value="Unassembled WGS sequence"/>
</dbReference>